<evidence type="ECO:0000256" key="4">
    <source>
        <dbReference type="SAM" id="Coils"/>
    </source>
</evidence>
<feature type="domain" description="Response regulatory" evidence="5">
    <location>
        <begin position="3"/>
        <end position="120"/>
    </location>
</feature>
<dbReference type="EMBL" id="CP034465">
    <property type="protein sequence ID" value="AZP05560.1"/>
    <property type="molecule type" value="Genomic_DNA"/>
</dbReference>
<evidence type="ECO:0000256" key="2">
    <source>
        <dbReference type="ARBA" id="ARBA00023125"/>
    </source>
</evidence>
<dbReference type="PROSITE" id="PS50110">
    <property type="entry name" value="RESPONSE_REGULATORY"/>
    <property type="match status" value="1"/>
</dbReference>
<accession>A0A3Q9BM98</accession>
<dbReference type="InterPro" id="IPR051552">
    <property type="entry name" value="HptR"/>
</dbReference>
<feature type="modified residue" description="4-aspartylphosphate" evidence="3">
    <location>
        <position position="55"/>
    </location>
</feature>
<dbReference type="GO" id="GO:0000160">
    <property type="term" value="P:phosphorelay signal transduction system"/>
    <property type="evidence" value="ECO:0007669"/>
    <property type="project" value="InterPro"/>
</dbReference>
<feature type="coiled-coil region" evidence="4">
    <location>
        <begin position="109"/>
        <end position="143"/>
    </location>
</feature>
<gene>
    <name evidence="6" type="ORF">EJN90_13480</name>
</gene>
<dbReference type="SUPFAM" id="SSF52172">
    <property type="entry name" value="CheY-like"/>
    <property type="match status" value="1"/>
</dbReference>
<evidence type="ECO:0000313" key="7">
    <source>
        <dbReference type="Proteomes" id="UP000273326"/>
    </source>
</evidence>
<keyword evidence="4" id="KW-0175">Coiled coil</keyword>
<dbReference type="SMART" id="SM00448">
    <property type="entry name" value="REC"/>
    <property type="match status" value="1"/>
</dbReference>
<dbReference type="Pfam" id="PF00072">
    <property type="entry name" value="Response_reg"/>
    <property type="match status" value="1"/>
</dbReference>
<evidence type="ECO:0000256" key="3">
    <source>
        <dbReference type="PROSITE-ProRule" id="PRU00169"/>
    </source>
</evidence>
<dbReference type="KEGG" id="jeh:EJN90_13480"/>
<keyword evidence="1" id="KW-0963">Cytoplasm</keyword>
<proteinExistence type="predicted"/>
<dbReference type="AlphaFoldDB" id="A0A3Q9BM98"/>
<dbReference type="GO" id="GO:0003677">
    <property type="term" value="F:DNA binding"/>
    <property type="evidence" value="ECO:0007669"/>
    <property type="project" value="UniProtKB-KW"/>
</dbReference>
<sequence length="178" mass="20657">MYSVILVDDEQMIRESIIELVDWNKAGFEMIGQASNGDEALEFIEKNTPDILITDIKMPIMDGIQLAKEVREKHPSVKIIFLSGYDEFEYAISGIKLNIIEYLLKPISRVELEETLKKVKKNLDKEQREARDLKLAEANYQKDIDVVRMSYLLSLIMENYESTSMAETNHLLQFSYIN</sequence>
<evidence type="ECO:0000256" key="1">
    <source>
        <dbReference type="ARBA" id="ARBA00022490"/>
    </source>
</evidence>
<dbReference type="Gene3D" id="3.40.50.2300">
    <property type="match status" value="1"/>
</dbReference>
<reference evidence="7" key="1">
    <citation type="submission" date="2018-12" db="EMBL/GenBank/DDBJ databases">
        <title>Complete genome sequencing of Jeotgalibaca sp. H21T32.</title>
        <authorList>
            <person name="Bae J.-W."/>
            <person name="Lee S.-Y."/>
        </authorList>
    </citation>
    <scope>NUCLEOTIDE SEQUENCE [LARGE SCALE GENOMIC DNA]</scope>
    <source>
        <strain evidence="7">H21T32</strain>
    </source>
</reference>
<dbReference type="PANTHER" id="PTHR42713">
    <property type="entry name" value="HISTIDINE KINASE-RELATED"/>
    <property type="match status" value="1"/>
</dbReference>
<name>A0A3Q9BM98_9LACT</name>
<evidence type="ECO:0000313" key="6">
    <source>
        <dbReference type="EMBL" id="AZP05560.1"/>
    </source>
</evidence>
<protein>
    <submittedName>
        <fullName evidence="6">Response regulator</fullName>
    </submittedName>
</protein>
<dbReference type="OrthoDB" id="9759232at2"/>
<organism evidence="6 7">
    <name type="scientific">Jeotgalibaca ciconiae</name>
    <dbReference type="NCBI Taxonomy" id="2496265"/>
    <lineage>
        <taxon>Bacteria</taxon>
        <taxon>Bacillati</taxon>
        <taxon>Bacillota</taxon>
        <taxon>Bacilli</taxon>
        <taxon>Lactobacillales</taxon>
        <taxon>Carnobacteriaceae</taxon>
        <taxon>Jeotgalibaca</taxon>
    </lineage>
</organism>
<dbReference type="PANTHER" id="PTHR42713:SF3">
    <property type="entry name" value="TRANSCRIPTIONAL REGULATORY PROTEIN HPTR"/>
    <property type="match status" value="1"/>
</dbReference>
<keyword evidence="3" id="KW-0597">Phosphoprotein</keyword>
<dbReference type="RefSeq" id="WP_126112083.1">
    <property type="nucleotide sequence ID" value="NZ_CP034465.1"/>
</dbReference>
<dbReference type="InterPro" id="IPR001789">
    <property type="entry name" value="Sig_transdc_resp-reg_receiver"/>
</dbReference>
<keyword evidence="2" id="KW-0238">DNA-binding</keyword>
<dbReference type="Proteomes" id="UP000273326">
    <property type="component" value="Chromosome"/>
</dbReference>
<dbReference type="CDD" id="cd17536">
    <property type="entry name" value="REC_YesN-like"/>
    <property type="match status" value="1"/>
</dbReference>
<evidence type="ECO:0000259" key="5">
    <source>
        <dbReference type="PROSITE" id="PS50110"/>
    </source>
</evidence>
<dbReference type="InterPro" id="IPR011006">
    <property type="entry name" value="CheY-like_superfamily"/>
</dbReference>
<keyword evidence="7" id="KW-1185">Reference proteome</keyword>